<dbReference type="RefSeq" id="WP_115671560.1">
    <property type="nucleotide sequence ID" value="NZ_UEYP01000010.1"/>
</dbReference>
<evidence type="ECO:0000313" key="4">
    <source>
        <dbReference type="EMBL" id="SSC64385.1"/>
    </source>
</evidence>
<proteinExistence type="predicted"/>
<dbReference type="InterPro" id="IPR016164">
    <property type="entry name" value="FAD-linked_Oxase-like_C"/>
</dbReference>
<protein>
    <recommendedName>
        <fullName evidence="3">FAD-binding PCMH-type domain-containing protein</fullName>
    </recommendedName>
</protein>
<evidence type="ECO:0000256" key="1">
    <source>
        <dbReference type="ARBA" id="ARBA00022630"/>
    </source>
</evidence>
<dbReference type="Gene3D" id="3.30.465.10">
    <property type="match status" value="1"/>
</dbReference>
<gene>
    <name evidence="4" type="ORF">RHIZ70_93</name>
</gene>
<evidence type="ECO:0000259" key="3">
    <source>
        <dbReference type="PROSITE" id="PS51387"/>
    </source>
</evidence>
<dbReference type="PROSITE" id="PS51387">
    <property type="entry name" value="FAD_PCMH"/>
    <property type="match status" value="1"/>
</dbReference>
<dbReference type="Proteomes" id="UP000254764">
    <property type="component" value="Unassembled WGS sequence"/>
</dbReference>
<dbReference type="PANTHER" id="PTHR11748:SF103">
    <property type="entry name" value="GLYCOLATE OXIDASE SUBUNIT GLCE"/>
    <property type="match status" value="1"/>
</dbReference>
<keyword evidence="1" id="KW-0285">Flavoprotein</keyword>
<keyword evidence="5" id="KW-1185">Reference proteome</keyword>
<dbReference type="OrthoDB" id="9811557at2"/>
<dbReference type="InterPro" id="IPR006094">
    <property type="entry name" value="Oxid_FAD_bind_N"/>
</dbReference>
<dbReference type="STRING" id="1336235.GCA_000518785_02491"/>
<dbReference type="InterPro" id="IPR016169">
    <property type="entry name" value="FAD-bd_PCMH_sub2"/>
</dbReference>
<dbReference type="SUPFAM" id="SSF55103">
    <property type="entry name" value="FAD-linked oxidases, C-terminal domain"/>
    <property type="match status" value="1"/>
</dbReference>
<evidence type="ECO:0000313" key="5">
    <source>
        <dbReference type="Proteomes" id="UP000254764"/>
    </source>
</evidence>
<dbReference type="AlphaFoldDB" id="A0A376A9A7"/>
<organism evidence="4 5">
    <name type="scientific">Ciceribacter selenitireducens ATCC BAA-1503</name>
    <dbReference type="NCBI Taxonomy" id="1336235"/>
    <lineage>
        <taxon>Bacteria</taxon>
        <taxon>Pseudomonadati</taxon>
        <taxon>Pseudomonadota</taxon>
        <taxon>Alphaproteobacteria</taxon>
        <taxon>Hyphomicrobiales</taxon>
        <taxon>Rhizobiaceae</taxon>
        <taxon>Ciceribacter</taxon>
    </lineage>
</organism>
<dbReference type="GO" id="GO:0003824">
    <property type="term" value="F:catalytic activity"/>
    <property type="evidence" value="ECO:0007669"/>
    <property type="project" value="InterPro"/>
</dbReference>
<sequence length="403" mass="42120">MLTPVTEAEAAGLIRDHAERSAPLALSGGGTRAGFGNALTANATALRSAGLTGITAYNPAEMVLTARAGTPVAEIEAAVAVNGQSLAFEPPDHRGMMGTSGEPTIGGLFAVNASGPRRFTAGAARDHLLGVRFVNGHGEIVKAGGRVMKNVTGLDLVKVLAGSYGTLGFLTEVTFKVLPAPKTAVTIVLSGLEDEQAVRAMAAAMAMSVEVSGAAHLPESVRGRFIGGKLADGAATVLRLEGLEASVAVRADKLASAMSAFGPVSLLENADTLSLWRQIRDVHPYADGTMRPLWRVSVAPSEGWKLVAALRLEAGIDAFYDWQGGLVWMRLEGDPEAELLRRFIKVAGGGHAMLVRASDAVRAQVPAFEPQSPAVALLSERVKEKFDPRGIFNPGRMIRGDAT</sequence>
<dbReference type="Pfam" id="PF01565">
    <property type="entry name" value="FAD_binding_4"/>
    <property type="match status" value="1"/>
</dbReference>
<dbReference type="InterPro" id="IPR036318">
    <property type="entry name" value="FAD-bd_PCMH-like_sf"/>
</dbReference>
<reference evidence="5" key="1">
    <citation type="submission" date="2018-07" db="EMBL/GenBank/DDBJ databases">
        <authorList>
            <person name="Peiro R."/>
            <person name="Begona"/>
            <person name="Cbmso G."/>
            <person name="Lopez M."/>
            <person name="Gonzalez S."/>
        </authorList>
    </citation>
    <scope>NUCLEOTIDE SEQUENCE [LARGE SCALE GENOMIC DNA]</scope>
</reference>
<accession>A0A376A9A7</accession>
<name>A0A376A9A7_9HYPH</name>
<dbReference type="GO" id="GO:0071949">
    <property type="term" value="F:FAD binding"/>
    <property type="evidence" value="ECO:0007669"/>
    <property type="project" value="InterPro"/>
</dbReference>
<feature type="domain" description="FAD-binding PCMH-type" evidence="3">
    <location>
        <begin position="1"/>
        <end position="180"/>
    </location>
</feature>
<dbReference type="EMBL" id="UEYP01000010">
    <property type="protein sequence ID" value="SSC64385.1"/>
    <property type="molecule type" value="Genomic_DNA"/>
</dbReference>
<evidence type="ECO:0000256" key="2">
    <source>
        <dbReference type="ARBA" id="ARBA00022827"/>
    </source>
</evidence>
<dbReference type="NCBIfam" id="NF008439">
    <property type="entry name" value="PRK11282.1"/>
    <property type="match status" value="1"/>
</dbReference>
<keyword evidence="2" id="KW-0274">FAD</keyword>
<dbReference type="PANTHER" id="PTHR11748">
    <property type="entry name" value="D-LACTATE DEHYDROGENASE"/>
    <property type="match status" value="1"/>
</dbReference>
<dbReference type="InterPro" id="IPR016166">
    <property type="entry name" value="FAD-bd_PCMH"/>
</dbReference>
<dbReference type="SUPFAM" id="SSF56176">
    <property type="entry name" value="FAD-binding/transporter-associated domain-like"/>
    <property type="match status" value="1"/>
</dbReference>